<sequence>MIVERAFCIWPILMEVFYSNGSLLPDTVTQLVQKTKSITPLEIGFHAHDNLGIAMANSIAAVEAGASFIDGSLMGMGKGAGNLTLELWLALLNLHKKKTSYNLGKILQQTENLKNHSFV</sequence>
<dbReference type="InterPro" id="IPR050073">
    <property type="entry name" value="2-IPM_HCS-like"/>
</dbReference>
<protein>
    <recommendedName>
        <fullName evidence="2">Pyruvate carboxyltransferase domain-containing protein</fullName>
    </recommendedName>
</protein>
<dbReference type="AlphaFoldDB" id="A9IXU0"/>
<dbReference type="PANTHER" id="PTHR10277:SF9">
    <property type="entry name" value="2-ISOPROPYLMALATE SYNTHASE 1, CHLOROPLASTIC-RELATED"/>
    <property type="match status" value="1"/>
</dbReference>
<dbReference type="KEGG" id="btr:BT_2080"/>
<dbReference type="GO" id="GO:0003852">
    <property type="term" value="F:2-isopropylmalate synthase activity"/>
    <property type="evidence" value="ECO:0007669"/>
    <property type="project" value="TreeGrafter"/>
</dbReference>
<organism evidence="3 4">
    <name type="scientific">Bartonella tribocorum (strain DSM 28219 / CCUG 45778 / CIP 105476 / IBS 506)</name>
    <dbReference type="NCBI Taxonomy" id="382640"/>
    <lineage>
        <taxon>Bacteria</taxon>
        <taxon>Pseudomonadati</taxon>
        <taxon>Pseudomonadota</taxon>
        <taxon>Alphaproteobacteria</taxon>
        <taxon>Hyphomicrobiales</taxon>
        <taxon>Bartonellaceae</taxon>
        <taxon>Bartonella</taxon>
    </lineage>
</organism>
<dbReference type="eggNOG" id="COG0119">
    <property type="taxonomic scope" value="Bacteria"/>
</dbReference>
<gene>
    <name evidence="3" type="ordered locus">BT_2080</name>
</gene>
<evidence type="ECO:0000313" key="3">
    <source>
        <dbReference type="EMBL" id="CAK02238.1"/>
    </source>
</evidence>
<dbReference type="PANTHER" id="PTHR10277">
    <property type="entry name" value="HOMOCITRATE SYNTHASE-RELATED"/>
    <property type="match status" value="1"/>
</dbReference>
<dbReference type="EMBL" id="AM260525">
    <property type="protein sequence ID" value="CAK02238.1"/>
    <property type="molecule type" value="Genomic_DNA"/>
</dbReference>
<proteinExistence type="predicted"/>
<evidence type="ECO:0000313" key="4">
    <source>
        <dbReference type="Proteomes" id="UP000001592"/>
    </source>
</evidence>
<keyword evidence="1" id="KW-0464">Manganese</keyword>
<dbReference type="InterPro" id="IPR000891">
    <property type="entry name" value="PYR_CT"/>
</dbReference>
<dbReference type="InterPro" id="IPR013785">
    <property type="entry name" value="Aldolase_TIM"/>
</dbReference>
<keyword evidence="4" id="KW-1185">Reference proteome</keyword>
<name>A9IXU0_BART1</name>
<dbReference type="SUPFAM" id="SSF51569">
    <property type="entry name" value="Aldolase"/>
    <property type="match status" value="1"/>
</dbReference>
<dbReference type="PROSITE" id="PS50991">
    <property type="entry name" value="PYR_CT"/>
    <property type="match status" value="1"/>
</dbReference>
<feature type="domain" description="Pyruvate carboxyltransferase" evidence="2">
    <location>
        <begin position="1"/>
        <end position="107"/>
    </location>
</feature>
<evidence type="ECO:0000259" key="2">
    <source>
        <dbReference type="PROSITE" id="PS50991"/>
    </source>
</evidence>
<dbReference type="HOGENOM" id="CLU_2056757_0_0_5"/>
<evidence type="ECO:0000256" key="1">
    <source>
        <dbReference type="ARBA" id="ARBA00023211"/>
    </source>
</evidence>
<reference evidence="3 4" key="1">
    <citation type="journal article" date="2007" name="Nat. Genet.">
        <title>Genomic analysis of Bartonella identifies type IV secretion systems as host adaptability factors.</title>
        <authorList>
            <person name="Saenz H.L."/>
            <person name="Engel P."/>
            <person name="Stoeckli M.C."/>
            <person name="Lanz C."/>
            <person name="Raddatz G."/>
            <person name="Vayssier-Taussat M."/>
            <person name="Birtles R."/>
            <person name="Schuster S.C."/>
            <person name="Dehio C."/>
        </authorList>
    </citation>
    <scope>NUCLEOTIDE SEQUENCE [LARGE SCALE GENOMIC DNA]</scope>
    <source>
        <strain evidence="4">DSM 28219 / CCUG 45778 / CIP 105476 / IBS 506</strain>
    </source>
</reference>
<accession>A9IXU0</accession>
<dbReference type="Pfam" id="PF00682">
    <property type="entry name" value="HMGL-like"/>
    <property type="match status" value="1"/>
</dbReference>
<dbReference type="Gene3D" id="3.20.20.70">
    <property type="entry name" value="Aldolase class I"/>
    <property type="match status" value="1"/>
</dbReference>
<dbReference type="GO" id="GO:0009098">
    <property type="term" value="P:L-leucine biosynthetic process"/>
    <property type="evidence" value="ECO:0007669"/>
    <property type="project" value="TreeGrafter"/>
</dbReference>
<dbReference type="Proteomes" id="UP000001592">
    <property type="component" value="Chromosome"/>
</dbReference>